<evidence type="ECO:0000313" key="2">
    <source>
        <dbReference type="Proteomes" id="UP000322214"/>
    </source>
</evidence>
<gene>
    <name evidence="1" type="ORF">MFFC18_42630</name>
</gene>
<protein>
    <submittedName>
        <fullName evidence="1">Uncharacterized protein</fullName>
    </submittedName>
</protein>
<organism evidence="1 2">
    <name type="scientific">Mariniblastus fucicola</name>
    <dbReference type="NCBI Taxonomy" id="980251"/>
    <lineage>
        <taxon>Bacteria</taxon>
        <taxon>Pseudomonadati</taxon>
        <taxon>Planctomycetota</taxon>
        <taxon>Planctomycetia</taxon>
        <taxon>Pirellulales</taxon>
        <taxon>Pirellulaceae</taxon>
        <taxon>Mariniblastus</taxon>
    </lineage>
</organism>
<dbReference type="STRING" id="980251.GCA_001642875_01308"/>
<dbReference type="AlphaFoldDB" id="A0A5B9PDF4"/>
<name>A0A5B9PDF4_9BACT</name>
<dbReference type="Proteomes" id="UP000322214">
    <property type="component" value="Chromosome"/>
</dbReference>
<keyword evidence="2" id="KW-1185">Reference proteome</keyword>
<dbReference type="KEGG" id="mff:MFFC18_42630"/>
<sequence length="219" mass="24534">MTTYFSETQICCICGSENECSMLGSTNTMGSPDLDLRPPPMERETMHVWFQECHSCHYVSVDLAQESENAKSIVDSEPYQAMISRSEIPEIARRFALCALLNAHDREIAATALLRAAWSCDDADADELAKSFRNQSADLLVKMQPFEDSEEQATLATTLVDVLRRAERFEEASKIANLLLKFKAVKRTPVMLAVVNYQLSLCDSQTAERRQVQDAIEAA</sequence>
<reference evidence="1 2" key="1">
    <citation type="submission" date="2019-08" db="EMBL/GenBank/DDBJ databases">
        <title>Deep-cultivation of Planctomycetes and their phenomic and genomic characterization uncovers novel biology.</title>
        <authorList>
            <person name="Wiegand S."/>
            <person name="Jogler M."/>
            <person name="Boedeker C."/>
            <person name="Pinto D."/>
            <person name="Vollmers J."/>
            <person name="Rivas-Marin E."/>
            <person name="Kohn T."/>
            <person name="Peeters S.H."/>
            <person name="Heuer A."/>
            <person name="Rast P."/>
            <person name="Oberbeckmann S."/>
            <person name="Bunk B."/>
            <person name="Jeske O."/>
            <person name="Meyerdierks A."/>
            <person name="Storesund J.E."/>
            <person name="Kallscheuer N."/>
            <person name="Luecker S."/>
            <person name="Lage O.M."/>
            <person name="Pohl T."/>
            <person name="Merkel B.J."/>
            <person name="Hornburger P."/>
            <person name="Mueller R.-W."/>
            <person name="Bruemmer F."/>
            <person name="Labrenz M."/>
            <person name="Spormann A.M."/>
            <person name="Op den Camp H."/>
            <person name="Overmann J."/>
            <person name="Amann R."/>
            <person name="Jetten M.S.M."/>
            <person name="Mascher T."/>
            <person name="Medema M.H."/>
            <person name="Devos D.P."/>
            <person name="Kaster A.-K."/>
            <person name="Ovreas L."/>
            <person name="Rohde M."/>
            <person name="Galperin M.Y."/>
            <person name="Jogler C."/>
        </authorList>
    </citation>
    <scope>NUCLEOTIDE SEQUENCE [LARGE SCALE GENOMIC DNA]</scope>
    <source>
        <strain evidence="1 2">FC18</strain>
    </source>
</reference>
<dbReference type="EMBL" id="CP042912">
    <property type="protein sequence ID" value="QEG24344.1"/>
    <property type="molecule type" value="Genomic_DNA"/>
</dbReference>
<evidence type="ECO:0000313" key="1">
    <source>
        <dbReference type="EMBL" id="QEG24344.1"/>
    </source>
</evidence>
<dbReference type="RefSeq" id="WP_075084068.1">
    <property type="nucleotide sequence ID" value="NZ_CP042912.1"/>
</dbReference>
<proteinExistence type="predicted"/>
<accession>A0A5B9PDF4</accession>
<dbReference type="OrthoDB" id="9780343at2"/>